<keyword evidence="8 10" id="KW-1133">Transmembrane helix</keyword>
<comment type="catalytic activity">
    <reaction evidence="10">
        <text>a quinone + NADH + 5 H(+)(in) = a quinol + NAD(+) + 4 H(+)(out)</text>
        <dbReference type="Rhea" id="RHEA:57888"/>
        <dbReference type="ChEBI" id="CHEBI:15378"/>
        <dbReference type="ChEBI" id="CHEBI:24646"/>
        <dbReference type="ChEBI" id="CHEBI:57540"/>
        <dbReference type="ChEBI" id="CHEBI:57945"/>
        <dbReference type="ChEBI" id="CHEBI:132124"/>
    </reaction>
</comment>
<dbReference type="NCBIfam" id="NF004321">
    <property type="entry name" value="PRK05715.1-3"/>
    <property type="match status" value="1"/>
</dbReference>
<keyword evidence="10" id="KW-0520">NAD</keyword>
<dbReference type="GO" id="GO:0005886">
    <property type="term" value="C:plasma membrane"/>
    <property type="evidence" value="ECO:0007669"/>
    <property type="project" value="UniProtKB-SubCell"/>
</dbReference>
<dbReference type="Proteomes" id="UP000460298">
    <property type="component" value="Unassembled WGS sequence"/>
</dbReference>
<protein>
    <recommendedName>
        <fullName evidence="10">NADH-quinone oxidoreductase subunit K</fullName>
        <ecNumber evidence="10">7.1.1.-</ecNumber>
    </recommendedName>
    <alternativeName>
        <fullName evidence="10">NADH dehydrogenase I subunit K</fullName>
    </alternativeName>
    <alternativeName>
        <fullName evidence="10">NDH-1 subunit K</fullName>
    </alternativeName>
</protein>
<dbReference type="RefSeq" id="WP_002769574.1">
    <property type="nucleotide sequence ID" value="NZ_JQDG01000001.1"/>
</dbReference>
<evidence type="ECO:0000256" key="3">
    <source>
        <dbReference type="ARBA" id="ARBA00010519"/>
    </source>
</evidence>
<reference evidence="11 12" key="1">
    <citation type="submission" date="2019-10" db="EMBL/GenBank/DDBJ databases">
        <title>Extracellular Electron Transfer in a Candidatus Methanoperedens spp. Enrichment Culture.</title>
        <authorList>
            <person name="Berger S."/>
            <person name="Rangel Shaw D."/>
            <person name="Berben T."/>
            <person name="In 'T Zandt M."/>
            <person name="Frank J."/>
            <person name="Reimann J."/>
            <person name="Jetten M.S.M."/>
            <person name="Welte C.U."/>
        </authorList>
    </citation>
    <scope>NUCLEOTIDE SEQUENCE [LARGE SCALE GENOMIC DNA]</scope>
    <source>
        <strain evidence="11">SB12</strain>
    </source>
</reference>
<name>A0A833LWC1_9LEPT</name>
<dbReference type="FunFam" id="1.10.287.3510:FF:000001">
    <property type="entry name" value="NADH-quinone oxidoreductase subunit K"/>
    <property type="match status" value="1"/>
</dbReference>
<accession>A0A833LWC1</accession>
<dbReference type="NCBIfam" id="NF004323">
    <property type="entry name" value="PRK05715.1-5"/>
    <property type="match status" value="1"/>
</dbReference>
<dbReference type="PANTHER" id="PTHR11434:SF16">
    <property type="entry name" value="NADH-UBIQUINONE OXIDOREDUCTASE CHAIN 4L"/>
    <property type="match status" value="1"/>
</dbReference>
<comment type="caution">
    <text evidence="11">The sequence shown here is derived from an EMBL/GenBank/DDBJ whole genome shotgun (WGS) entry which is preliminary data.</text>
</comment>
<feature type="transmembrane region" description="Helical" evidence="10">
    <location>
        <begin position="32"/>
        <end position="51"/>
    </location>
</feature>
<keyword evidence="10" id="KW-0830">Ubiquinone</keyword>
<evidence type="ECO:0000256" key="5">
    <source>
        <dbReference type="ARBA" id="ARBA00022692"/>
    </source>
</evidence>
<dbReference type="AlphaFoldDB" id="A0A833LWC1"/>
<evidence type="ECO:0000313" key="11">
    <source>
        <dbReference type="EMBL" id="KAB2930619.1"/>
    </source>
</evidence>
<feature type="transmembrane region" description="Helical" evidence="10">
    <location>
        <begin position="6"/>
        <end position="25"/>
    </location>
</feature>
<evidence type="ECO:0000256" key="8">
    <source>
        <dbReference type="ARBA" id="ARBA00022989"/>
    </source>
</evidence>
<dbReference type="Pfam" id="PF00420">
    <property type="entry name" value="Oxidored_q2"/>
    <property type="match status" value="1"/>
</dbReference>
<evidence type="ECO:0000256" key="6">
    <source>
        <dbReference type="ARBA" id="ARBA00022719"/>
    </source>
</evidence>
<dbReference type="PANTHER" id="PTHR11434">
    <property type="entry name" value="NADH-UBIQUINONE OXIDOREDUCTASE SUBUNIT ND4L"/>
    <property type="match status" value="1"/>
</dbReference>
<evidence type="ECO:0000256" key="7">
    <source>
        <dbReference type="ARBA" id="ARBA00022967"/>
    </source>
</evidence>
<dbReference type="GO" id="GO:0030964">
    <property type="term" value="C:NADH dehydrogenase complex"/>
    <property type="evidence" value="ECO:0007669"/>
    <property type="project" value="TreeGrafter"/>
</dbReference>
<evidence type="ECO:0000256" key="10">
    <source>
        <dbReference type="HAMAP-Rule" id="MF_01456"/>
    </source>
</evidence>
<dbReference type="InterPro" id="IPR001133">
    <property type="entry name" value="NADH_UbQ_OxRdtase_chain4L/K"/>
</dbReference>
<comment type="function">
    <text evidence="1 10">NDH-1 shuttles electrons from NADH, via FMN and iron-sulfur (Fe-S) centers, to quinones in the respiratory chain. The immediate electron acceptor for the enzyme in this species is believed to be ubiquinone. Couples the redox reaction to proton translocation (for every two electrons transferred, four hydrogen ions are translocated across the cytoplasmic membrane), and thus conserves the redox energy in a proton gradient.</text>
</comment>
<organism evidence="11 12">
    <name type="scientific">Leptonema illini</name>
    <dbReference type="NCBI Taxonomy" id="183"/>
    <lineage>
        <taxon>Bacteria</taxon>
        <taxon>Pseudomonadati</taxon>
        <taxon>Spirochaetota</taxon>
        <taxon>Spirochaetia</taxon>
        <taxon>Leptospirales</taxon>
        <taxon>Leptospiraceae</taxon>
        <taxon>Leptonema</taxon>
    </lineage>
</organism>
<sequence>MTVITPAHYLTLSVLIFTIGVVGVLTRKNVFIVLMSVELMLNAANLAFITFARNFVDPAGQVFVLFVIAIAAAEVSVGLAIVIALYRMKENINLDIFNKLKG</sequence>
<keyword evidence="7 10" id="KW-1278">Translocase</keyword>
<evidence type="ECO:0000256" key="9">
    <source>
        <dbReference type="ARBA" id="ARBA00023136"/>
    </source>
</evidence>
<dbReference type="OrthoDB" id="9810120at2"/>
<evidence type="ECO:0000256" key="2">
    <source>
        <dbReference type="ARBA" id="ARBA00004141"/>
    </source>
</evidence>
<feature type="transmembrane region" description="Helical" evidence="10">
    <location>
        <begin position="63"/>
        <end position="86"/>
    </location>
</feature>
<dbReference type="GO" id="GO:0048038">
    <property type="term" value="F:quinone binding"/>
    <property type="evidence" value="ECO:0007669"/>
    <property type="project" value="UniProtKB-KW"/>
</dbReference>
<dbReference type="GO" id="GO:0050136">
    <property type="term" value="F:NADH dehydrogenase (quinone) (non-electrogenic) activity"/>
    <property type="evidence" value="ECO:0007669"/>
    <property type="project" value="UniProtKB-UniRule"/>
</dbReference>
<comment type="similarity">
    <text evidence="3 10">Belongs to the complex I subunit 4L family.</text>
</comment>
<dbReference type="GO" id="GO:0042773">
    <property type="term" value="P:ATP synthesis coupled electron transport"/>
    <property type="evidence" value="ECO:0007669"/>
    <property type="project" value="InterPro"/>
</dbReference>
<comment type="subcellular location">
    <subcellularLocation>
        <location evidence="10">Cell membrane</location>
        <topology evidence="10">Multi-pass membrane protein</topology>
    </subcellularLocation>
    <subcellularLocation>
        <location evidence="2">Membrane</location>
        <topology evidence="2">Multi-pass membrane protein</topology>
    </subcellularLocation>
</comment>
<dbReference type="HAMAP" id="MF_01456">
    <property type="entry name" value="NDH1_NuoK"/>
    <property type="match status" value="1"/>
</dbReference>
<keyword evidence="6 10" id="KW-0874">Quinone</keyword>
<dbReference type="InterPro" id="IPR039428">
    <property type="entry name" value="NUOK/Mnh_C1-like"/>
</dbReference>
<evidence type="ECO:0000256" key="4">
    <source>
        <dbReference type="ARBA" id="ARBA00022448"/>
    </source>
</evidence>
<dbReference type="EMBL" id="WBUI01000019">
    <property type="protein sequence ID" value="KAB2930619.1"/>
    <property type="molecule type" value="Genomic_DNA"/>
</dbReference>
<dbReference type="EC" id="7.1.1.-" evidence="10"/>
<keyword evidence="4 10" id="KW-0813">Transport</keyword>
<keyword evidence="10" id="KW-1003">Cell membrane</keyword>
<evidence type="ECO:0000256" key="1">
    <source>
        <dbReference type="ARBA" id="ARBA00002378"/>
    </source>
</evidence>
<evidence type="ECO:0000313" key="12">
    <source>
        <dbReference type="Proteomes" id="UP000460298"/>
    </source>
</evidence>
<gene>
    <name evidence="10 11" type="primary">nuoK</name>
    <name evidence="11" type="ORF">F9K24_16385</name>
</gene>
<dbReference type="Gene3D" id="1.10.287.3510">
    <property type="match status" value="1"/>
</dbReference>
<keyword evidence="11" id="KW-0560">Oxidoreductase</keyword>
<keyword evidence="5 10" id="KW-0812">Transmembrane</keyword>
<keyword evidence="9 10" id="KW-0472">Membrane</keyword>
<proteinExistence type="inferred from homology"/>
<dbReference type="NCBIfam" id="NF004320">
    <property type="entry name" value="PRK05715.1-2"/>
    <property type="match status" value="1"/>
</dbReference>
<comment type="subunit">
    <text evidence="10">NDH-1 is composed of 14 different subunits. Subunits NuoA, H, J, K, L, M, N constitute the membrane sector of the complex.</text>
</comment>